<proteinExistence type="predicted"/>
<dbReference type="EMBL" id="LN720343">
    <property type="protein sequence ID" value="CEP08771.1"/>
    <property type="molecule type" value="Genomic_DNA"/>
</dbReference>
<organism evidence="1 2">
    <name type="scientific">Parasitella parasitica</name>
    <dbReference type="NCBI Taxonomy" id="35722"/>
    <lineage>
        <taxon>Eukaryota</taxon>
        <taxon>Fungi</taxon>
        <taxon>Fungi incertae sedis</taxon>
        <taxon>Mucoromycota</taxon>
        <taxon>Mucoromycotina</taxon>
        <taxon>Mucoromycetes</taxon>
        <taxon>Mucorales</taxon>
        <taxon>Mucorineae</taxon>
        <taxon>Mucoraceae</taxon>
        <taxon>Parasitella</taxon>
    </lineage>
</organism>
<sequence>MRLLLSSDILFEPDNIAPMLVLGNFNYHAAAFINDSTTFTNDNILASSFNAQRSWAHFINFQFFECTHSRGEDPLLPTFRCGSTQSTVDCIYASPFFINIPTPLRSTLCRPREPIML</sequence>
<keyword evidence="2" id="KW-1185">Reference proteome</keyword>
<evidence type="ECO:0008006" key="3">
    <source>
        <dbReference type="Google" id="ProtNLM"/>
    </source>
</evidence>
<gene>
    <name evidence="1" type="primary">PARPA_02152.1 scaffold 3384</name>
</gene>
<dbReference type="AlphaFoldDB" id="A0A0B7MS02"/>
<dbReference type="OrthoDB" id="2288491at2759"/>
<reference evidence="1 2" key="1">
    <citation type="submission" date="2014-09" db="EMBL/GenBank/DDBJ databases">
        <authorList>
            <person name="Ellenberger Sabrina"/>
        </authorList>
    </citation>
    <scope>NUCLEOTIDE SEQUENCE [LARGE SCALE GENOMIC DNA]</scope>
    <source>
        <strain evidence="1 2">CBS 412.66</strain>
    </source>
</reference>
<evidence type="ECO:0000313" key="1">
    <source>
        <dbReference type="EMBL" id="CEP08771.1"/>
    </source>
</evidence>
<name>A0A0B7MS02_9FUNG</name>
<protein>
    <recommendedName>
        <fullName evidence="3">Endonuclease/exonuclease/phosphatase domain-containing protein</fullName>
    </recommendedName>
</protein>
<accession>A0A0B7MS02</accession>
<dbReference type="Proteomes" id="UP000054107">
    <property type="component" value="Unassembled WGS sequence"/>
</dbReference>
<evidence type="ECO:0000313" key="2">
    <source>
        <dbReference type="Proteomes" id="UP000054107"/>
    </source>
</evidence>